<dbReference type="EMBL" id="LLXI01000196">
    <property type="protein sequence ID" value="PKY42394.1"/>
    <property type="molecule type" value="Genomic_DNA"/>
</dbReference>
<proteinExistence type="predicted"/>
<keyword evidence="1" id="KW-1133">Transmembrane helix</keyword>
<comment type="caution">
    <text evidence="2">The sequence shown here is derived from an EMBL/GenBank/DDBJ whole genome shotgun (WGS) entry which is preliminary data.</text>
</comment>
<dbReference type="VEuPathDB" id="FungiDB:FUN_010853"/>
<feature type="transmembrane region" description="Helical" evidence="1">
    <location>
        <begin position="24"/>
        <end position="45"/>
    </location>
</feature>
<reference evidence="2 3" key="1">
    <citation type="submission" date="2015-10" db="EMBL/GenBank/DDBJ databases">
        <title>Genome analyses suggest a sexual origin of heterokaryosis in a supposedly ancient asexual fungus.</title>
        <authorList>
            <person name="Ropars J."/>
            <person name="Sedzielewska K."/>
            <person name="Noel J."/>
            <person name="Charron P."/>
            <person name="Farinelli L."/>
            <person name="Marton T."/>
            <person name="Kruger M."/>
            <person name="Pelin A."/>
            <person name="Brachmann A."/>
            <person name="Corradi N."/>
        </authorList>
    </citation>
    <scope>NUCLEOTIDE SEQUENCE [LARGE SCALE GENOMIC DNA]</scope>
    <source>
        <strain evidence="2 3">A4</strain>
    </source>
</reference>
<organism evidence="2 3">
    <name type="scientific">Rhizophagus irregularis</name>
    <dbReference type="NCBI Taxonomy" id="588596"/>
    <lineage>
        <taxon>Eukaryota</taxon>
        <taxon>Fungi</taxon>
        <taxon>Fungi incertae sedis</taxon>
        <taxon>Mucoromycota</taxon>
        <taxon>Glomeromycotina</taxon>
        <taxon>Glomeromycetes</taxon>
        <taxon>Glomerales</taxon>
        <taxon>Glomeraceae</taxon>
        <taxon>Rhizophagus</taxon>
    </lineage>
</organism>
<feature type="transmembrane region" description="Helical" evidence="1">
    <location>
        <begin position="57"/>
        <end position="75"/>
    </location>
</feature>
<name>A0A2I1G6Z0_9GLOM</name>
<protein>
    <submittedName>
        <fullName evidence="2">Uncharacterized protein</fullName>
    </submittedName>
</protein>
<accession>A0A2I1G6Z0</accession>
<feature type="transmembrane region" description="Helical" evidence="1">
    <location>
        <begin position="183"/>
        <end position="203"/>
    </location>
</feature>
<feature type="transmembrane region" description="Helical" evidence="1">
    <location>
        <begin position="215"/>
        <end position="237"/>
    </location>
</feature>
<evidence type="ECO:0000313" key="2">
    <source>
        <dbReference type="EMBL" id="PKY42394.1"/>
    </source>
</evidence>
<feature type="transmembrane region" description="Helical" evidence="1">
    <location>
        <begin position="273"/>
        <end position="290"/>
    </location>
</feature>
<sequence>MNNCYFFKEFIYFPFNQKIHGSTFLNFIFWKIIFFSLVPFASASIVDESYSSHQDVYDALLNALFPVFFVVLFDISKKKIEQSTTVETAVAKNETQDTTQDDTKKSWFTKHNLLPLLDDILYNTVIWVIPLTVSFAYNDLSSIKIFSITNACLHVFCALSVLIKSKKISDSHEGGNVSGVSGYVTVFLIFFPVIVIPVFWVVYITKNSGYDSTSILFLTLFGMTLVLAFFSLAVFLIRSGNLDPNAFIVILMLLAFYVPNILQTLLIMLKWPINFYFVKACIFILILSLTRNVSYFSTENIDDFKDFLSTSTTLTQYMLRYGVELSREKKKNKSP</sequence>
<feature type="transmembrane region" description="Helical" evidence="1">
    <location>
        <begin position="120"/>
        <end position="137"/>
    </location>
</feature>
<evidence type="ECO:0000256" key="1">
    <source>
        <dbReference type="SAM" id="Phobius"/>
    </source>
</evidence>
<keyword evidence="1" id="KW-0812">Transmembrane</keyword>
<feature type="transmembrane region" description="Helical" evidence="1">
    <location>
        <begin position="143"/>
        <end position="163"/>
    </location>
</feature>
<dbReference type="VEuPathDB" id="FungiDB:FUN_009953"/>
<dbReference type="AlphaFoldDB" id="A0A2I1G6Z0"/>
<feature type="transmembrane region" description="Helical" evidence="1">
    <location>
        <begin position="246"/>
        <end position="267"/>
    </location>
</feature>
<dbReference type="Proteomes" id="UP000234323">
    <property type="component" value="Unassembled WGS sequence"/>
</dbReference>
<evidence type="ECO:0000313" key="3">
    <source>
        <dbReference type="Proteomes" id="UP000234323"/>
    </source>
</evidence>
<dbReference type="VEuPathDB" id="FungiDB:RhiirFUN_005767"/>
<keyword evidence="1" id="KW-0472">Membrane</keyword>
<keyword evidence="3" id="KW-1185">Reference proteome</keyword>
<gene>
    <name evidence="2" type="ORF">RhiirA4_456190</name>
</gene>